<reference evidence="3 4" key="1">
    <citation type="journal article" date="2019" name="Int. J. Syst. Evol. Microbiol.">
        <title>The Global Catalogue of Microorganisms (GCM) 10K type strain sequencing project: providing services to taxonomists for standard genome sequencing and annotation.</title>
        <authorList>
            <consortium name="The Broad Institute Genomics Platform"/>
            <consortium name="The Broad Institute Genome Sequencing Center for Infectious Disease"/>
            <person name="Wu L."/>
            <person name="Ma J."/>
        </authorList>
    </citation>
    <scope>NUCLEOTIDE SEQUENCE [LARGE SCALE GENOMIC DNA]</scope>
    <source>
        <strain evidence="3 4">JCM 10303</strain>
    </source>
</reference>
<dbReference type="PROSITE" id="PS50943">
    <property type="entry name" value="HTH_CROC1"/>
    <property type="match status" value="1"/>
</dbReference>
<feature type="region of interest" description="Disordered" evidence="1">
    <location>
        <begin position="371"/>
        <end position="400"/>
    </location>
</feature>
<keyword evidence="4" id="KW-1185">Reference proteome</keyword>
<dbReference type="InterPro" id="IPR011990">
    <property type="entry name" value="TPR-like_helical_dom_sf"/>
</dbReference>
<evidence type="ECO:0000259" key="2">
    <source>
        <dbReference type="PROSITE" id="PS50943"/>
    </source>
</evidence>
<dbReference type="Pfam" id="PF13560">
    <property type="entry name" value="HTH_31"/>
    <property type="match status" value="1"/>
</dbReference>
<accession>A0ABN1BWX7</accession>
<evidence type="ECO:0000313" key="3">
    <source>
        <dbReference type="EMBL" id="GAA0507238.1"/>
    </source>
</evidence>
<dbReference type="EMBL" id="BAAAGS010000001">
    <property type="protein sequence ID" value="GAA0507238.1"/>
    <property type="molecule type" value="Genomic_DNA"/>
</dbReference>
<proteinExistence type="predicted"/>
<name>A0ABN1BWX7_SACER</name>
<evidence type="ECO:0000256" key="1">
    <source>
        <dbReference type="SAM" id="MobiDB-lite"/>
    </source>
</evidence>
<dbReference type="Gene3D" id="1.10.260.40">
    <property type="entry name" value="lambda repressor-like DNA-binding domains"/>
    <property type="match status" value="1"/>
</dbReference>
<sequence>MSSTGTGVSIGERIAVARKVAGLKQHVLAARASYSISMVRAVEQGREPASPAFVAAVAKALGVETEELYGQPYRELLDDDGGLPGLAELRTVLAEGDDVEALEPSSLDELATEVQAVRERRRADRSREAIASMHVLLRQIYGAADQATGDEQRERAFQLLALGFGNVAQIVYRYGWLTLASQALDRMQGAAKQSGDPNLLAHAAHHRAMLLMSHASYGVAERLVERSLDQLSGQPDEEGVVALRGAGHLKGAIICARQGNADRAREHIADARRFGAMLGRQSNAYDTSFGPGNVEIHDTAVSLEVGDPSRAARDGSALTIPADVTATRAGHHWQDVARAWVLSGDHGNALQALTRRGRSLRSRRGTTRRCMRRRGPSCWPSAGRQTVSHTSRHGWDSSSETHRQERELGFLVRVSACWLRATNERVTT</sequence>
<comment type="caution">
    <text evidence="3">The sequence shown here is derived from an EMBL/GenBank/DDBJ whole genome shotgun (WGS) entry which is preliminary data.</text>
</comment>
<feature type="domain" description="HTH cro/C1-type" evidence="2">
    <location>
        <begin position="14"/>
        <end position="68"/>
    </location>
</feature>
<evidence type="ECO:0000313" key="4">
    <source>
        <dbReference type="Proteomes" id="UP001500729"/>
    </source>
</evidence>
<dbReference type="Gene3D" id="1.25.40.10">
    <property type="entry name" value="Tetratricopeptide repeat domain"/>
    <property type="match status" value="1"/>
</dbReference>
<dbReference type="SMART" id="SM00530">
    <property type="entry name" value="HTH_XRE"/>
    <property type="match status" value="1"/>
</dbReference>
<dbReference type="InterPro" id="IPR010982">
    <property type="entry name" value="Lambda_DNA-bd_dom_sf"/>
</dbReference>
<dbReference type="InterPro" id="IPR001387">
    <property type="entry name" value="Cro/C1-type_HTH"/>
</dbReference>
<gene>
    <name evidence="3" type="ORF">GCM10009533_02490</name>
</gene>
<organism evidence="3 4">
    <name type="scientific">Saccharopolyspora erythraea</name>
    <name type="common">Streptomyces erythraeus</name>
    <dbReference type="NCBI Taxonomy" id="1836"/>
    <lineage>
        <taxon>Bacteria</taxon>
        <taxon>Bacillati</taxon>
        <taxon>Actinomycetota</taxon>
        <taxon>Actinomycetes</taxon>
        <taxon>Pseudonocardiales</taxon>
        <taxon>Pseudonocardiaceae</taxon>
        <taxon>Saccharopolyspora</taxon>
    </lineage>
</organism>
<protein>
    <submittedName>
        <fullName evidence="3">Helix-turn-helix transcriptional regulator</fullName>
    </submittedName>
</protein>
<dbReference type="CDD" id="cd00093">
    <property type="entry name" value="HTH_XRE"/>
    <property type="match status" value="1"/>
</dbReference>
<dbReference type="Proteomes" id="UP001500729">
    <property type="component" value="Unassembled WGS sequence"/>
</dbReference>
<dbReference type="SUPFAM" id="SSF47413">
    <property type="entry name" value="lambda repressor-like DNA-binding domains"/>
    <property type="match status" value="1"/>
</dbReference>